<dbReference type="EMBL" id="JARKHS020007168">
    <property type="protein sequence ID" value="KAK8781947.1"/>
    <property type="molecule type" value="Genomic_DNA"/>
</dbReference>
<dbReference type="InterPro" id="IPR036179">
    <property type="entry name" value="Ig-like_dom_sf"/>
</dbReference>
<accession>A0AAQ4F4D0</accession>
<evidence type="ECO:0000259" key="6">
    <source>
        <dbReference type="PROSITE" id="PS50835"/>
    </source>
</evidence>
<gene>
    <name evidence="8" type="ORF">V5799_016712</name>
</gene>
<evidence type="ECO:0000256" key="4">
    <source>
        <dbReference type="SAM" id="MobiDB-lite"/>
    </source>
</evidence>
<dbReference type="CDD" id="cd00063">
    <property type="entry name" value="FN3"/>
    <property type="match status" value="1"/>
</dbReference>
<dbReference type="SMART" id="SM00060">
    <property type="entry name" value="FN3"/>
    <property type="match status" value="1"/>
</dbReference>
<keyword evidence="5" id="KW-0812">Transmembrane</keyword>
<dbReference type="Pfam" id="PF08205">
    <property type="entry name" value="C2-set_2"/>
    <property type="match status" value="1"/>
</dbReference>
<sequence length="627" mass="68947">LTMMMRFVLRSFCVDAHSLAAVRPLDVKVTSARDLLVAGHRAELRCQSRGAQPAARITWWKGGQQLARTVEKLEGNVTSSTLIFVPGPEDHERLLTCKADNPQLPDSAIEDAVFLSVTYAPQLSLSVTSTHANGAIQEGSDVLLECAVRANPSVRDVWWKHNGRLLDRSRDAGLDLVFGNQSLRLLRIRRTSAGTYQCLASNTQGHGESNQLQLQVKFAPVCRGGQKMVYGVAKDEAAQVSCELEADPPDVSFQWRFNSSFEGERHLSAMPVDKGLRSVATHVPRSRTDYGTLVCWGKNSVGTQVKPCVFTIVAAGPPEPLSNCNVVNATSDSLKIECDSGYDGGLEQTFHLEVIDSVRSETLATREQKERPLFLVQPLPPGTEFIVRAFAQNAKGRSDSDIFTASTEEAREETDGDSLQLTMSPLLGVLIGAVAALILVAIIIVIIMRMRAHDNDADSRELNTAEKSQTLLRKGVVVEDTSEGDIKDPDIIPPKTDLEDPEWVFRQLNGSNGRIRQDVGISKGGMMYGTLPNVKVQIPPQQFRDDMMYRERYYPGSGIGGDLDSSPGERQRSGGTFRPQGSMPDPDEVDRMIASSKAPVHTATLMRRSPQRRDTPERERRTISTPV</sequence>
<name>A0AAQ4F4D0_AMBAM</name>
<feature type="non-terminal residue" evidence="8">
    <location>
        <position position="1"/>
    </location>
</feature>
<feature type="domain" description="Fibronectin type-III" evidence="7">
    <location>
        <begin position="317"/>
        <end position="410"/>
    </location>
</feature>
<dbReference type="SMART" id="SM00409">
    <property type="entry name" value="IG"/>
    <property type="match status" value="2"/>
</dbReference>
<dbReference type="InterPro" id="IPR003599">
    <property type="entry name" value="Ig_sub"/>
</dbReference>
<keyword evidence="5" id="KW-1133">Transmembrane helix</keyword>
<protein>
    <submittedName>
        <fullName evidence="8">Uncharacterized protein</fullName>
    </submittedName>
</protein>
<dbReference type="PROSITE" id="PS50835">
    <property type="entry name" value="IG_LIKE"/>
    <property type="match status" value="2"/>
</dbReference>
<dbReference type="PANTHER" id="PTHR23278">
    <property type="entry name" value="SIDESTEP PROTEIN"/>
    <property type="match status" value="1"/>
</dbReference>
<feature type="compositionally biased region" description="Basic and acidic residues" evidence="4">
    <location>
        <begin position="611"/>
        <end position="627"/>
    </location>
</feature>
<dbReference type="InterPro" id="IPR003961">
    <property type="entry name" value="FN3_dom"/>
</dbReference>
<evidence type="ECO:0000256" key="1">
    <source>
        <dbReference type="ARBA" id="ARBA00004167"/>
    </source>
</evidence>
<dbReference type="SMART" id="SM00408">
    <property type="entry name" value="IGc2"/>
    <property type="match status" value="2"/>
</dbReference>
<organism evidence="8 9">
    <name type="scientific">Amblyomma americanum</name>
    <name type="common">Lone star tick</name>
    <dbReference type="NCBI Taxonomy" id="6943"/>
    <lineage>
        <taxon>Eukaryota</taxon>
        <taxon>Metazoa</taxon>
        <taxon>Ecdysozoa</taxon>
        <taxon>Arthropoda</taxon>
        <taxon>Chelicerata</taxon>
        <taxon>Arachnida</taxon>
        <taxon>Acari</taxon>
        <taxon>Parasitiformes</taxon>
        <taxon>Ixodida</taxon>
        <taxon>Ixodoidea</taxon>
        <taxon>Ixodidae</taxon>
        <taxon>Amblyomminae</taxon>
        <taxon>Amblyomma</taxon>
    </lineage>
</organism>
<comment type="subcellular location">
    <subcellularLocation>
        <location evidence="1">Membrane</location>
        <topology evidence="1">Single-pass membrane protein</topology>
    </subcellularLocation>
</comment>
<dbReference type="InterPro" id="IPR013162">
    <property type="entry name" value="CD80_C2-set"/>
</dbReference>
<dbReference type="GO" id="GO:0016020">
    <property type="term" value="C:membrane"/>
    <property type="evidence" value="ECO:0007669"/>
    <property type="project" value="UniProtKB-SubCell"/>
</dbReference>
<dbReference type="CDD" id="cd00096">
    <property type="entry name" value="Ig"/>
    <property type="match status" value="1"/>
</dbReference>
<comment type="caution">
    <text evidence="8">The sequence shown here is derived from an EMBL/GenBank/DDBJ whole genome shotgun (WGS) entry which is preliminary data.</text>
</comment>
<evidence type="ECO:0000313" key="8">
    <source>
        <dbReference type="EMBL" id="KAK8781947.1"/>
    </source>
</evidence>
<dbReference type="PROSITE" id="PS50853">
    <property type="entry name" value="FN3"/>
    <property type="match status" value="1"/>
</dbReference>
<dbReference type="InterPro" id="IPR003598">
    <property type="entry name" value="Ig_sub2"/>
</dbReference>
<dbReference type="InterPro" id="IPR013783">
    <property type="entry name" value="Ig-like_fold"/>
</dbReference>
<dbReference type="InterPro" id="IPR036116">
    <property type="entry name" value="FN3_sf"/>
</dbReference>
<keyword evidence="9" id="KW-1185">Reference proteome</keyword>
<feature type="region of interest" description="Disordered" evidence="4">
    <location>
        <begin position="554"/>
        <end position="627"/>
    </location>
</feature>
<dbReference type="SUPFAM" id="SSF48726">
    <property type="entry name" value="Immunoglobulin"/>
    <property type="match status" value="3"/>
</dbReference>
<dbReference type="Pfam" id="PF13927">
    <property type="entry name" value="Ig_3"/>
    <property type="match status" value="1"/>
</dbReference>
<feature type="domain" description="Ig-like" evidence="6">
    <location>
        <begin position="24"/>
        <end position="116"/>
    </location>
</feature>
<proteinExistence type="predicted"/>
<evidence type="ECO:0000313" key="9">
    <source>
        <dbReference type="Proteomes" id="UP001321473"/>
    </source>
</evidence>
<dbReference type="AlphaFoldDB" id="A0AAQ4F4D0"/>
<reference evidence="8 9" key="1">
    <citation type="journal article" date="2023" name="Arcadia Sci">
        <title>De novo assembly of a long-read Amblyomma americanum tick genome.</title>
        <authorList>
            <person name="Chou S."/>
            <person name="Poskanzer K.E."/>
            <person name="Rollins M."/>
            <person name="Thuy-Boun P.S."/>
        </authorList>
    </citation>
    <scope>NUCLEOTIDE SEQUENCE [LARGE SCALE GENOMIC DNA]</scope>
    <source>
        <strain evidence="8">F_SG_1</strain>
        <tissue evidence="8">Salivary glands</tissue>
    </source>
</reference>
<feature type="domain" description="Ig-like" evidence="6">
    <location>
        <begin position="121"/>
        <end position="215"/>
    </location>
</feature>
<evidence type="ECO:0000256" key="3">
    <source>
        <dbReference type="ARBA" id="ARBA00023157"/>
    </source>
</evidence>
<evidence type="ECO:0000256" key="2">
    <source>
        <dbReference type="ARBA" id="ARBA00023136"/>
    </source>
</evidence>
<dbReference type="SUPFAM" id="SSF49265">
    <property type="entry name" value="Fibronectin type III"/>
    <property type="match status" value="1"/>
</dbReference>
<dbReference type="PANTHER" id="PTHR23278:SF19">
    <property type="entry name" value="OBSCURIN"/>
    <property type="match status" value="1"/>
</dbReference>
<evidence type="ECO:0000259" key="7">
    <source>
        <dbReference type="PROSITE" id="PS50853"/>
    </source>
</evidence>
<keyword evidence="2 5" id="KW-0472">Membrane</keyword>
<dbReference type="InterPro" id="IPR007110">
    <property type="entry name" value="Ig-like_dom"/>
</dbReference>
<evidence type="ECO:0000256" key="5">
    <source>
        <dbReference type="SAM" id="Phobius"/>
    </source>
</evidence>
<dbReference type="Gene3D" id="2.60.40.10">
    <property type="entry name" value="Immunoglobulins"/>
    <property type="match status" value="4"/>
</dbReference>
<feature type="transmembrane region" description="Helical" evidence="5">
    <location>
        <begin position="426"/>
        <end position="447"/>
    </location>
</feature>
<dbReference type="Proteomes" id="UP001321473">
    <property type="component" value="Unassembled WGS sequence"/>
</dbReference>
<keyword evidence="3" id="KW-1015">Disulfide bond</keyword>